<accession>A0ABU4JMM5</accession>
<evidence type="ECO:0000313" key="1">
    <source>
        <dbReference type="EMBL" id="MDW8550907.1"/>
    </source>
</evidence>
<gene>
    <name evidence="1" type="ORF">NG800_018415</name>
</gene>
<protein>
    <submittedName>
        <fullName evidence="1">Uncharacterized protein</fullName>
    </submittedName>
</protein>
<sequence length="465" mass="54265">MSIIRITEGTHTTEIEGSWTVFTDTFEAYAGQFSHFTAANGTLFGTPKKDEVRKSNYFKEGIWCSDAEGTNTITQAAIGQVVYFHIKTQDITAPNAKVQLQLYDEDGGAGDDLINVREVRQDGSLGELITEKSVTNNKIVYNLTLSDGLAGFIEDDFGDEIELFFQCSYGEDTNVKLPLLQSLYLKVEICDKSVVQNFNNRQYGSCDFYRFRYDDFMRRHKNCGHMPPVYYFGEMRKVSSWSVIDDINEWWTLSLTEEMKKVSVSVLEIEKQGNKYKPVPSLSYGFKYCTRFSRVLMPKLTARGQAWLTESKIKLQEFMEKGVIEKTYAAIYDTMLVDELEDNFNDNFERYDWDTWSYIFDQEKQKQYYTNIELDNNRFQEFAFATHPDAYNPMKMQKLPLEDLIRVALTPDLKEWFGEGWWMTLKQAILVGTNYNMNEIRRLIGEFNSEEIKIFLDELWENIFN</sequence>
<name>A0ABU4JMM5_9FLAO</name>
<reference evidence="1 2" key="1">
    <citation type="submission" date="2023-11" db="EMBL/GenBank/DDBJ databases">
        <title>First isolation, identification, and characterization of non-pathogenic Epilithonimonas ginsengisoli isolated from diseased farmed rainbow trout (Oncorhynchus mykiss) in Chile.</title>
        <authorList>
            <person name="Miranda C.D."/>
            <person name="Irgang R."/>
            <person name="Concha C."/>
            <person name="Rojas R."/>
            <person name="Avendano R."/>
        </authorList>
    </citation>
    <scope>NUCLEOTIDE SEQUENCE [LARGE SCALE GENOMIC DNA]</scope>
    <source>
        <strain evidence="1 2">FP99</strain>
    </source>
</reference>
<organism evidence="1 2">
    <name type="scientific">Epilithonimonas ginsengisoli</name>
    <dbReference type="NCBI Taxonomy" id="1245592"/>
    <lineage>
        <taxon>Bacteria</taxon>
        <taxon>Pseudomonadati</taxon>
        <taxon>Bacteroidota</taxon>
        <taxon>Flavobacteriia</taxon>
        <taxon>Flavobacteriales</taxon>
        <taxon>Weeksellaceae</taxon>
        <taxon>Chryseobacterium group</taxon>
        <taxon>Epilithonimonas</taxon>
    </lineage>
</organism>
<comment type="caution">
    <text evidence="1">The sequence shown here is derived from an EMBL/GenBank/DDBJ whole genome shotgun (WGS) entry which is preliminary data.</text>
</comment>
<dbReference type="Proteomes" id="UP001204439">
    <property type="component" value="Unassembled WGS sequence"/>
</dbReference>
<proteinExistence type="predicted"/>
<keyword evidence="2" id="KW-1185">Reference proteome</keyword>
<evidence type="ECO:0000313" key="2">
    <source>
        <dbReference type="Proteomes" id="UP001204439"/>
    </source>
</evidence>
<dbReference type="RefSeq" id="WP_063971412.1">
    <property type="nucleotide sequence ID" value="NZ_JAMXLT020000050.1"/>
</dbReference>
<dbReference type="EMBL" id="JAMXLT020000050">
    <property type="protein sequence ID" value="MDW8550907.1"/>
    <property type="molecule type" value="Genomic_DNA"/>
</dbReference>